<comment type="similarity">
    <text evidence="2 6">Belongs to the plant self-incompatibility (S1) protein family.</text>
</comment>
<keyword evidence="8" id="KW-1185">Reference proteome</keyword>
<dbReference type="EMBL" id="CM017324">
    <property type="protein sequence ID" value="KAE8037281.1"/>
    <property type="molecule type" value="Genomic_DNA"/>
</dbReference>
<evidence type="ECO:0000313" key="7">
    <source>
        <dbReference type="EMBL" id="KAE8037281.1"/>
    </source>
</evidence>
<comment type="subcellular location">
    <subcellularLocation>
        <location evidence="1 6">Secreted</location>
    </subcellularLocation>
</comment>
<accession>A0A660KNK0</accession>
<evidence type="ECO:0000256" key="1">
    <source>
        <dbReference type="ARBA" id="ARBA00004613"/>
    </source>
</evidence>
<evidence type="ECO:0000256" key="3">
    <source>
        <dbReference type="ARBA" id="ARBA00022471"/>
    </source>
</evidence>
<sequence>MPLPSALPLRIGGIQGIVLSFVWRRRWRRPVSPLVFKLHAVLEEETKHSEKFLFGSTNYKENKMNPFKRNIVLSLLLSITAFSMVAKAAHVDIYNDLGQGVVTVHCNSNSGNHGSHVLPYPKAGFGIDFDPAASGVIYCTFKLPGGVSHFFDIYRPDRDKCVTCSWLVRAGGPCLQQTLGLVPKEDCYPWK</sequence>
<reference evidence="7 8" key="1">
    <citation type="submission" date="2019-06" db="EMBL/GenBank/DDBJ databases">
        <title>A chromosomal-level reference genome of Carpinus fangiana (Coryloideae, Betulaceae).</title>
        <authorList>
            <person name="Yang X."/>
            <person name="Wang Z."/>
            <person name="Zhang L."/>
            <person name="Hao G."/>
            <person name="Liu J."/>
            <person name="Yang Y."/>
        </authorList>
    </citation>
    <scope>NUCLEOTIDE SEQUENCE [LARGE SCALE GENOMIC DNA]</scope>
    <source>
        <strain evidence="7">Cfa_2016G</strain>
        <tissue evidence="7">Leaf</tissue>
    </source>
</reference>
<dbReference type="PANTHER" id="PTHR31232:SF149">
    <property type="entry name" value="S-PROTEIN HOMOLOG"/>
    <property type="match status" value="1"/>
</dbReference>
<protein>
    <recommendedName>
        <fullName evidence="6">S-protein homolog</fullName>
    </recommendedName>
</protein>
<dbReference type="GO" id="GO:0005576">
    <property type="term" value="C:extracellular region"/>
    <property type="evidence" value="ECO:0007669"/>
    <property type="project" value="UniProtKB-SubCell"/>
</dbReference>
<evidence type="ECO:0000256" key="2">
    <source>
        <dbReference type="ARBA" id="ARBA00005581"/>
    </source>
</evidence>
<evidence type="ECO:0000313" key="8">
    <source>
        <dbReference type="Proteomes" id="UP000327013"/>
    </source>
</evidence>
<organism evidence="7 8">
    <name type="scientific">Carpinus fangiana</name>
    <dbReference type="NCBI Taxonomy" id="176857"/>
    <lineage>
        <taxon>Eukaryota</taxon>
        <taxon>Viridiplantae</taxon>
        <taxon>Streptophyta</taxon>
        <taxon>Embryophyta</taxon>
        <taxon>Tracheophyta</taxon>
        <taxon>Spermatophyta</taxon>
        <taxon>Magnoliopsida</taxon>
        <taxon>eudicotyledons</taxon>
        <taxon>Gunneridae</taxon>
        <taxon>Pentapetalae</taxon>
        <taxon>rosids</taxon>
        <taxon>fabids</taxon>
        <taxon>Fagales</taxon>
        <taxon>Betulaceae</taxon>
        <taxon>Carpinus</taxon>
    </lineage>
</organism>
<dbReference type="GO" id="GO:0060320">
    <property type="term" value="P:rejection of self pollen"/>
    <property type="evidence" value="ECO:0007669"/>
    <property type="project" value="UniProtKB-KW"/>
</dbReference>
<evidence type="ECO:0000256" key="6">
    <source>
        <dbReference type="RuleBase" id="RU367044"/>
    </source>
</evidence>
<evidence type="ECO:0000256" key="5">
    <source>
        <dbReference type="ARBA" id="ARBA00022729"/>
    </source>
</evidence>
<dbReference type="AlphaFoldDB" id="A0A660KNK0"/>
<keyword evidence="3 6" id="KW-0713">Self-incompatibility</keyword>
<evidence type="ECO:0000256" key="4">
    <source>
        <dbReference type="ARBA" id="ARBA00022525"/>
    </source>
</evidence>
<gene>
    <name evidence="7" type="ORF">FH972_009882</name>
</gene>
<dbReference type="Proteomes" id="UP000327013">
    <property type="component" value="Chromosome 4"/>
</dbReference>
<dbReference type="Pfam" id="PF05938">
    <property type="entry name" value="Self-incomp_S1"/>
    <property type="match status" value="1"/>
</dbReference>
<proteinExistence type="inferred from homology"/>
<keyword evidence="4 6" id="KW-0964">Secreted</keyword>
<keyword evidence="5" id="KW-0732">Signal</keyword>
<dbReference type="OrthoDB" id="1741532at2759"/>
<name>A0A660KNK0_9ROSI</name>
<dbReference type="PANTHER" id="PTHR31232">
    <property type="match status" value="1"/>
</dbReference>
<dbReference type="InterPro" id="IPR010264">
    <property type="entry name" value="Self-incomp_S1"/>
</dbReference>